<dbReference type="PANTHER" id="PTHR23159:SF63">
    <property type="entry name" value="CILIARY ROOTLET COILED-COIL, ROOTLETIN FAMILY MEMBER 2"/>
    <property type="match status" value="1"/>
</dbReference>
<feature type="coiled-coil region" evidence="2">
    <location>
        <begin position="738"/>
        <end position="786"/>
    </location>
</feature>
<feature type="coiled-coil region" evidence="2">
    <location>
        <begin position="570"/>
        <end position="667"/>
    </location>
</feature>
<protein>
    <recommendedName>
        <fullName evidence="4">Rootletin-like coiled-coil domain-containing protein</fullName>
    </recommendedName>
</protein>
<dbReference type="InterPro" id="IPR055167">
    <property type="entry name" value="Rootletin-like_CC"/>
</dbReference>
<gene>
    <name evidence="5" type="ORF">FQN60_013122</name>
</gene>
<feature type="region of interest" description="Disordered" evidence="3">
    <location>
        <begin position="1750"/>
        <end position="1780"/>
    </location>
</feature>
<feature type="region of interest" description="Disordered" evidence="3">
    <location>
        <begin position="1941"/>
        <end position="1982"/>
    </location>
</feature>
<feature type="region of interest" description="Disordered" evidence="3">
    <location>
        <begin position="428"/>
        <end position="452"/>
    </location>
</feature>
<evidence type="ECO:0000313" key="5">
    <source>
        <dbReference type="EMBL" id="KAA8589757.1"/>
    </source>
</evidence>
<feature type="region of interest" description="Disordered" evidence="3">
    <location>
        <begin position="1390"/>
        <end position="1410"/>
    </location>
</feature>
<feature type="compositionally biased region" description="Low complexity" evidence="3">
    <location>
        <begin position="436"/>
        <end position="445"/>
    </location>
</feature>
<feature type="coiled-coil region" evidence="2">
    <location>
        <begin position="1282"/>
        <end position="1362"/>
    </location>
</feature>
<dbReference type="EMBL" id="VOFY01000009">
    <property type="protein sequence ID" value="KAA8589757.1"/>
    <property type="molecule type" value="Genomic_DNA"/>
</dbReference>
<proteinExistence type="predicted"/>
<organism evidence="5 6">
    <name type="scientific">Etheostoma spectabile</name>
    <name type="common">orangethroat darter</name>
    <dbReference type="NCBI Taxonomy" id="54343"/>
    <lineage>
        <taxon>Eukaryota</taxon>
        <taxon>Metazoa</taxon>
        <taxon>Chordata</taxon>
        <taxon>Craniata</taxon>
        <taxon>Vertebrata</taxon>
        <taxon>Euteleostomi</taxon>
        <taxon>Actinopterygii</taxon>
        <taxon>Neopterygii</taxon>
        <taxon>Teleostei</taxon>
        <taxon>Neoteleostei</taxon>
        <taxon>Acanthomorphata</taxon>
        <taxon>Eupercaria</taxon>
        <taxon>Perciformes</taxon>
        <taxon>Percoidei</taxon>
        <taxon>Percidae</taxon>
        <taxon>Etheostomatinae</taxon>
        <taxon>Etheostoma</taxon>
    </lineage>
</organism>
<accession>A0A5J5D6P8</accession>
<feature type="coiled-coil region" evidence="2">
    <location>
        <begin position="896"/>
        <end position="1253"/>
    </location>
</feature>
<comment type="caution">
    <text evidence="5">The sequence shown here is derived from an EMBL/GenBank/DDBJ whole genome shotgun (WGS) entry which is preliminary data.</text>
</comment>
<evidence type="ECO:0000256" key="2">
    <source>
        <dbReference type="SAM" id="Coils"/>
    </source>
</evidence>
<keyword evidence="1 2" id="KW-0175">Coiled coil</keyword>
<feature type="domain" description="Rootletin-like coiled-coil" evidence="4">
    <location>
        <begin position="125"/>
        <end position="308"/>
    </location>
</feature>
<feature type="coiled-coil region" evidence="2">
    <location>
        <begin position="1894"/>
        <end position="1921"/>
    </location>
</feature>
<evidence type="ECO:0000313" key="6">
    <source>
        <dbReference type="Proteomes" id="UP000327493"/>
    </source>
</evidence>
<dbReference type="PANTHER" id="PTHR23159">
    <property type="entry name" value="CENTROSOMAL PROTEIN 2"/>
    <property type="match status" value="1"/>
</dbReference>
<feature type="coiled-coil region" evidence="2">
    <location>
        <begin position="191"/>
        <end position="225"/>
    </location>
</feature>
<feature type="compositionally biased region" description="Low complexity" evidence="3">
    <location>
        <begin position="1756"/>
        <end position="1772"/>
    </location>
</feature>
<feature type="coiled-coil region" evidence="2">
    <location>
        <begin position="465"/>
        <end position="527"/>
    </location>
</feature>
<evidence type="ECO:0000256" key="3">
    <source>
        <dbReference type="SAM" id="MobiDB-lite"/>
    </source>
</evidence>
<feature type="coiled-coil region" evidence="2">
    <location>
        <begin position="117"/>
        <end position="162"/>
    </location>
</feature>
<feature type="compositionally biased region" description="Polar residues" evidence="3">
    <location>
        <begin position="1943"/>
        <end position="1955"/>
    </location>
</feature>
<sequence length="2045" mass="235343">MSRQREQGAHSPRLEAVIQVEGTLTLQIDGEESGVPPTPVFTRIRQIITHNLAEKPAGERSEVSELEESKVLREQFSPSQMNRDQLLVKQASLTDRLDQMLMLDADQDSVSPGSLQLQIKERAYRQKLRSYQEAQQRQAQLVQKLQTKVLQYKKRCGELEEQVLDKTSESEKMRLLLQAHLDSAQRQQRTEQDLNMAIQNKSAQLEEEQKRCASLSQVNSMLREQLDQAGTVNQGLTESLWKAREDVDLCDTRLRREQETFASRLCREQARVRTLWRQAASLRNTFTQLRTFTDRTTLSDMRGECVAASRQLNVACMNLEVRVTQESTSSGVEMSALERQLKDKLKEAMQLQGRWDAEKVDLNSRILELTDTVKYLRSQNSEKDSSLKAMQISLDRMETRRTEDKGEMEVLHTEIQAHQKILYQVHQIVGGGGDGNSSSESASSSPLHGRSPLRNTTLMAVQSVCAKHQKQTQDLRGRLDAALEQVETLRDHLQERDTEMRELEQKIQEVRRESHEAKTALEESLRDSNRYRCSLELISSEKGILEKLLSGLQQKADSHHAELEVLRGSSLEIQRQRDLLKQQREDLEIQLTRQRTEAQRGERSLEELEGKHSDLRRELVTVEEALSQITLQKEVLEEDKASLALALSKMESQIAAHESVLTKLQNQEATLKDSLAKMAALSEGLAKDKVELNRILLQTEGEKTELGKCRREAEMERTAAREETAWVQQEMMNMLAEKQALESSHSHLQDLCQRLETELRLLQTENAQALERHSQVNREMQTVSEELCACRKQLKTQTTALKRATHDREELAKARAALDVKLNSADRKACGLTQELVSLRAEKESLETALFESQELASSLEAECTRMGRERHSLLLANEALTQIGYICLGDAARMRVEAECQFVHAAQERSNLEEKLAQVERNALLTLNNKEQIHREQHEAERRQKEQQYTELTVQREQAEEQLRRQCEEQRVHSQKELQQVQEELVRLQQDFNQSLLQAESEKQQALSQKEAEKAALTEKLAALQQDLATAGMELECVQREALSKQEQDKNAKAVLQSELQDLQTQFEESLNSHEHAKKSLIEQVRELNQQREHAQQELEGLRRHLQEAEDGLIKGRRELIEAHRELQECAQERDKQRKEVLDLRRLLGDETREKEAIQASNQELRAFFKRTESDNSSLRRALEEMEQKVSISEECRSSMHQEATTLRSSMRELEKSRLQARRDLQELRRQIKVLEGENNRQKQELRELQARVCQEEQKEEEARRKAFTLKQRVLECEAGREAALNEVSGLQRRVVELEKLEHQNQELLQEREAYQQQCDQRHRETTAQLEEALEDAGIKVKELSVQVGFAESKVQGLEEQLGLSHAKHRDLELKLEGMYSAVRRTVGTSHPRLSGTPGFRRRSPSPWRNHLQVKGVDNETDRAAVLPLSRGEDEELDLDSVHTALQEFQQKFRDTQRDRDEATAQIVFLSQQMTELQDSQDKTATQLLQLQNSLKQSEQGKREMAERLHKVHTSLSLQEEVVRCTEREKQNLEEEVAQLRTGLQAAEAESRALQDKSELLQGLESCAQVEQQKLKESLQAAESRVSHLELSQRTLEGELQRAQLRAAELDAEAGALQERLTELRRKLGESEDRGAALRVSEERLAMSLARAEQHESQLREQIHKLSNTLSDNRTSSGALQEQITQLQRALTASEQDRKLLQERLDKTRDTLSERKRLNYALTEQIQNLQRAQEDLELKYFELEKHSRTQKESLKQQQEAELQAQGSSQQLQREKEELQDKVNNLQSSLQKLQSEKAEMERVEMERLRREEEEAVSAAREKEQLEQTVCSLQQELAKKQDEEQAVQAKISQLEHSHAQRLLEVTARHHQELDMETERLRDSQLQAERALGTREKAHRQRVKCLEEQVLTLKEQLDQETRRRQAYFNQMLLPVRRSVAHAVPSSKQNARNLQYSPVSHKKPSTLLNDKRGEKEAEPENSQGRIQTAVVERRNVRSCPVLLCSCLPQVCVLLPPSAVPAVSSIPGWLRPWCWCCKPCCPASAPCSP</sequence>
<dbReference type="Proteomes" id="UP000327493">
    <property type="component" value="Chromosome 9"/>
</dbReference>
<evidence type="ECO:0000256" key="1">
    <source>
        <dbReference type="ARBA" id="ARBA00023054"/>
    </source>
</evidence>
<keyword evidence="6" id="KW-1185">Reference proteome</keyword>
<dbReference type="Pfam" id="PF15035">
    <property type="entry name" value="Rootletin"/>
    <property type="match status" value="1"/>
</dbReference>
<name>A0A5J5D6P8_9PERO</name>
<feature type="compositionally biased region" description="Basic and acidic residues" evidence="3">
    <location>
        <begin position="1966"/>
        <end position="1975"/>
    </location>
</feature>
<evidence type="ECO:0000259" key="4">
    <source>
        <dbReference type="Pfam" id="PF15035"/>
    </source>
</evidence>
<reference evidence="5 6" key="1">
    <citation type="submission" date="2019-08" db="EMBL/GenBank/DDBJ databases">
        <title>A chromosome-level genome assembly, high-density linkage maps, and genome scans reveal the genomic architecture of hybrid incompatibilities underlying speciation via character displacement in darters (Percidae: Etheostominae).</title>
        <authorList>
            <person name="Moran R.L."/>
            <person name="Catchen J.M."/>
            <person name="Fuller R.C."/>
        </authorList>
    </citation>
    <scope>NUCLEOTIDE SEQUENCE [LARGE SCALE GENOMIC DNA]</scope>
    <source>
        <strain evidence="5">EspeVRDwgs_2016</strain>
        <tissue evidence="5">Muscle</tissue>
    </source>
</reference>